<feature type="compositionally biased region" description="Polar residues" evidence="3">
    <location>
        <begin position="138"/>
        <end position="152"/>
    </location>
</feature>
<feature type="region of interest" description="Disordered" evidence="3">
    <location>
        <begin position="34"/>
        <end position="69"/>
    </location>
</feature>
<dbReference type="SUPFAM" id="SSF54768">
    <property type="entry name" value="dsRNA-binding domain-like"/>
    <property type="match status" value="1"/>
</dbReference>
<dbReference type="EMBL" id="GEDC01007607">
    <property type="protein sequence ID" value="JAS29691.1"/>
    <property type="molecule type" value="Transcribed_RNA"/>
</dbReference>
<accession>A0A1B6DVI1</accession>
<feature type="region of interest" description="Disordered" evidence="3">
    <location>
        <begin position="224"/>
        <end position="254"/>
    </location>
</feature>
<evidence type="ECO:0000256" key="2">
    <source>
        <dbReference type="PROSITE-ProRule" id="PRU00266"/>
    </source>
</evidence>
<dbReference type="PROSITE" id="PS50137">
    <property type="entry name" value="DS_RBD"/>
    <property type="match status" value="1"/>
</dbReference>
<evidence type="ECO:0000313" key="5">
    <source>
        <dbReference type="EMBL" id="JAS29691.1"/>
    </source>
</evidence>
<dbReference type="CDD" id="cd19860">
    <property type="entry name" value="DSRM_STAU_rpt4"/>
    <property type="match status" value="1"/>
</dbReference>
<protein>
    <recommendedName>
        <fullName evidence="4">DRBM domain-containing protein</fullName>
    </recommendedName>
</protein>
<feature type="non-terminal residue" evidence="5">
    <location>
        <position position="254"/>
    </location>
</feature>
<feature type="region of interest" description="Disordered" evidence="3">
    <location>
        <begin position="138"/>
        <end position="171"/>
    </location>
</feature>
<dbReference type="GO" id="GO:0008298">
    <property type="term" value="P:intracellular mRNA localization"/>
    <property type="evidence" value="ECO:0007669"/>
    <property type="project" value="TreeGrafter"/>
</dbReference>
<organism evidence="5">
    <name type="scientific">Clastoptera arizonana</name>
    <name type="common">Arizona spittle bug</name>
    <dbReference type="NCBI Taxonomy" id="38151"/>
    <lineage>
        <taxon>Eukaryota</taxon>
        <taxon>Metazoa</taxon>
        <taxon>Ecdysozoa</taxon>
        <taxon>Arthropoda</taxon>
        <taxon>Hexapoda</taxon>
        <taxon>Insecta</taxon>
        <taxon>Pterygota</taxon>
        <taxon>Neoptera</taxon>
        <taxon>Paraneoptera</taxon>
        <taxon>Hemiptera</taxon>
        <taxon>Auchenorrhyncha</taxon>
        <taxon>Cercopoidea</taxon>
        <taxon>Clastopteridae</taxon>
        <taxon>Clastoptera</taxon>
    </lineage>
</organism>
<dbReference type="GO" id="GO:0003729">
    <property type="term" value="F:mRNA binding"/>
    <property type="evidence" value="ECO:0007669"/>
    <property type="project" value="TreeGrafter"/>
</dbReference>
<dbReference type="Gene3D" id="3.30.160.20">
    <property type="match status" value="1"/>
</dbReference>
<feature type="non-terminal residue" evidence="5">
    <location>
        <position position="1"/>
    </location>
</feature>
<keyword evidence="1 2" id="KW-0694">RNA-binding</keyword>
<dbReference type="AlphaFoldDB" id="A0A1B6DVI1"/>
<evidence type="ECO:0000256" key="1">
    <source>
        <dbReference type="ARBA" id="ARBA00022884"/>
    </source>
</evidence>
<dbReference type="InterPro" id="IPR051740">
    <property type="entry name" value="DRBM-containing_protein"/>
</dbReference>
<dbReference type="PANTHER" id="PTHR46054:SF3">
    <property type="entry name" value="MATERNAL EFFECT PROTEIN STAUFEN"/>
    <property type="match status" value="1"/>
</dbReference>
<proteinExistence type="predicted"/>
<dbReference type="GO" id="GO:0010468">
    <property type="term" value="P:regulation of gene expression"/>
    <property type="evidence" value="ECO:0007669"/>
    <property type="project" value="UniProtKB-ARBA"/>
</dbReference>
<evidence type="ECO:0000256" key="3">
    <source>
        <dbReference type="SAM" id="MobiDB-lite"/>
    </source>
</evidence>
<dbReference type="Pfam" id="PF00035">
    <property type="entry name" value="dsrm"/>
    <property type="match status" value="1"/>
</dbReference>
<dbReference type="GO" id="GO:0032839">
    <property type="term" value="C:dendrite cytoplasm"/>
    <property type="evidence" value="ECO:0007669"/>
    <property type="project" value="GOC"/>
</dbReference>
<dbReference type="GO" id="GO:0098964">
    <property type="term" value="P:anterograde dendritic transport of messenger ribonucleoprotein complex"/>
    <property type="evidence" value="ECO:0007669"/>
    <property type="project" value="TreeGrafter"/>
</dbReference>
<reference evidence="5" key="1">
    <citation type="submission" date="2015-12" db="EMBL/GenBank/DDBJ databases">
        <title>De novo transcriptome assembly of four potential Pierce s Disease insect vectors from Arizona vineyards.</title>
        <authorList>
            <person name="Tassone E.E."/>
        </authorList>
    </citation>
    <scope>NUCLEOTIDE SEQUENCE</scope>
</reference>
<dbReference type="GO" id="GO:0010494">
    <property type="term" value="C:cytoplasmic stress granule"/>
    <property type="evidence" value="ECO:0007669"/>
    <property type="project" value="TreeGrafter"/>
</dbReference>
<evidence type="ECO:0000259" key="4">
    <source>
        <dbReference type="PROSITE" id="PS50137"/>
    </source>
</evidence>
<dbReference type="GO" id="GO:0043025">
    <property type="term" value="C:neuronal cell body"/>
    <property type="evidence" value="ECO:0007669"/>
    <property type="project" value="TreeGrafter"/>
</dbReference>
<dbReference type="SMART" id="SM00358">
    <property type="entry name" value="DSRM"/>
    <property type="match status" value="1"/>
</dbReference>
<dbReference type="GO" id="GO:0005886">
    <property type="term" value="C:plasma membrane"/>
    <property type="evidence" value="ECO:0007669"/>
    <property type="project" value="TreeGrafter"/>
</dbReference>
<dbReference type="GO" id="GO:0035418">
    <property type="term" value="P:protein localization to synapse"/>
    <property type="evidence" value="ECO:0007669"/>
    <property type="project" value="TreeGrafter"/>
</dbReference>
<dbReference type="GO" id="GO:0003725">
    <property type="term" value="F:double-stranded RNA binding"/>
    <property type="evidence" value="ECO:0007669"/>
    <property type="project" value="TreeGrafter"/>
</dbReference>
<name>A0A1B6DVI1_9HEMI</name>
<dbReference type="GO" id="GO:0007281">
    <property type="term" value="P:germ cell development"/>
    <property type="evidence" value="ECO:0007669"/>
    <property type="project" value="TreeGrafter"/>
</dbReference>
<feature type="domain" description="DRBM" evidence="4">
    <location>
        <begin position="69"/>
        <end position="137"/>
    </location>
</feature>
<sequence length="254" mass="27788">KLSKKIAAEKMLINLRTLPPTTTVTAAGWKVKRKANPAKKKSRNLIKVVNPNNQEASKSEENEMPDELNPISRLIQIQQAKKEREPVYTLMETRSQVRRKEFSMEVTVGDLSFIGTGPNKKIAKRNAAEGLLRLMGYSTPSSTNKQRMSSVDMNRKSYSENDVVKPNAGGSGGRQLVPGIYVVNDPATSAAKTNGFQQKHNSRMSMPGHSVNIQTTATIAKEYLNGGNSPTAEALGNHVDGQSSPAVKPKDQLM</sequence>
<dbReference type="PANTHER" id="PTHR46054">
    <property type="entry name" value="MATERNAL EFFECT PROTEIN STAUFEN"/>
    <property type="match status" value="1"/>
</dbReference>
<dbReference type="FunFam" id="3.30.160.20:FF:000007">
    <property type="entry name" value="Double-stranded RNA-binding protein Staufen homolog 1"/>
    <property type="match status" value="1"/>
</dbReference>
<gene>
    <name evidence="5" type="ORF">g.42161</name>
</gene>
<dbReference type="InterPro" id="IPR014720">
    <property type="entry name" value="dsRBD_dom"/>
</dbReference>
<feature type="compositionally biased region" description="Basic and acidic residues" evidence="3">
    <location>
        <begin position="153"/>
        <end position="163"/>
    </location>
</feature>
<feature type="compositionally biased region" description="Basic residues" evidence="3">
    <location>
        <begin position="34"/>
        <end position="44"/>
    </location>
</feature>